<name>A0A0L9TLQ9_PHAAN</name>
<evidence type="ECO:0000256" key="1">
    <source>
        <dbReference type="SAM" id="SignalP"/>
    </source>
</evidence>
<proteinExistence type="predicted"/>
<dbReference type="AlphaFoldDB" id="A0A0L9TLQ9"/>
<organism evidence="2 3">
    <name type="scientific">Phaseolus angularis</name>
    <name type="common">Azuki bean</name>
    <name type="synonym">Vigna angularis</name>
    <dbReference type="NCBI Taxonomy" id="3914"/>
    <lineage>
        <taxon>Eukaryota</taxon>
        <taxon>Viridiplantae</taxon>
        <taxon>Streptophyta</taxon>
        <taxon>Embryophyta</taxon>
        <taxon>Tracheophyta</taxon>
        <taxon>Spermatophyta</taxon>
        <taxon>Magnoliopsida</taxon>
        <taxon>eudicotyledons</taxon>
        <taxon>Gunneridae</taxon>
        <taxon>Pentapetalae</taxon>
        <taxon>rosids</taxon>
        <taxon>fabids</taxon>
        <taxon>Fabales</taxon>
        <taxon>Fabaceae</taxon>
        <taxon>Papilionoideae</taxon>
        <taxon>50 kb inversion clade</taxon>
        <taxon>NPAAA clade</taxon>
        <taxon>indigoferoid/millettioid clade</taxon>
        <taxon>Phaseoleae</taxon>
        <taxon>Vigna</taxon>
    </lineage>
</organism>
<feature type="chain" id="PRO_5005594891" evidence="1">
    <location>
        <begin position="23"/>
        <end position="118"/>
    </location>
</feature>
<accession>A0A0L9TLQ9</accession>
<feature type="signal peptide" evidence="1">
    <location>
        <begin position="1"/>
        <end position="22"/>
    </location>
</feature>
<keyword evidence="1" id="KW-0732">Signal</keyword>
<dbReference type="Gramene" id="KOM31416">
    <property type="protein sequence ID" value="KOM31416"/>
    <property type="gene ID" value="LR48_Vigan01g097100"/>
</dbReference>
<evidence type="ECO:0000313" key="3">
    <source>
        <dbReference type="Proteomes" id="UP000053144"/>
    </source>
</evidence>
<reference evidence="3" key="1">
    <citation type="journal article" date="2015" name="Proc. Natl. Acad. Sci. U.S.A.">
        <title>Genome sequencing of adzuki bean (Vigna angularis) provides insight into high starch and low fat accumulation and domestication.</title>
        <authorList>
            <person name="Yang K."/>
            <person name="Tian Z."/>
            <person name="Chen C."/>
            <person name="Luo L."/>
            <person name="Zhao B."/>
            <person name="Wang Z."/>
            <person name="Yu L."/>
            <person name="Li Y."/>
            <person name="Sun Y."/>
            <person name="Li W."/>
            <person name="Chen Y."/>
            <person name="Li Y."/>
            <person name="Zhang Y."/>
            <person name="Ai D."/>
            <person name="Zhao J."/>
            <person name="Shang C."/>
            <person name="Ma Y."/>
            <person name="Wu B."/>
            <person name="Wang M."/>
            <person name="Gao L."/>
            <person name="Sun D."/>
            <person name="Zhang P."/>
            <person name="Guo F."/>
            <person name="Wang W."/>
            <person name="Li Y."/>
            <person name="Wang J."/>
            <person name="Varshney R.K."/>
            <person name="Wang J."/>
            <person name="Ling H.Q."/>
            <person name="Wan P."/>
        </authorList>
    </citation>
    <scope>NUCLEOTIDE SEQUENCE</scope>
    <source>
        <strain evidence="3">cv. Jingnong 6</strain>
    </source>
</reference>
<gene>
    <name evidence="2" type="ORF">LR48_Vigan01g097100</name>
</gene>
<dbReference type="Proteomes" id="UP000053144">
    <property type="component" value="Chromosome 1"/>
</dbReference>
<evidence type="ECO:0000313" key="2">
    <source>
        <dbReference type="EMBL" id="KOM31416.1"/>
    </source>
</evidence>
<sequence>MTLLPLMSLLGGSSVTPLWVEGDECNHKRKKTEKRKYRLKIKVCGSRRLGSLKRRLAEEQESFSRAWRNGKEGEIDAAVSNGPGWRLVSSTTPWTERLVRWRLCSTGEDERHKQRGRE</sequence>
<dbReference type="EMBL" id="CM003371">
    <property type="protein sequence ID" value="KOM31416.1"/>
    <property type="molecule type" value="Genomic_DNA"/>
</dbReference>
<protein>
    <submittedName>
        <fullName evidence="2">Uncharacterized protein</fullName>
    </submittedName>
</protein>